<evidence type="ECO:0000313" key="1">
    <source>
        <dbReference type="EMBL" id="KAE9521435.1"/>
    </source>
</evidence>
<comment type="caution">
    <text evidence="1">The sequence shown here is derived from an EMBL/GenBank/DDBJ whole genome shotgun (WGS) entry which is preliminary data.</text>
</comment>
<name>A0A6G0STL3_APHGL</name>
<proteinExistence type="predicted"/>
<evidence type="ECO:0000313" key="2">
    <source>
        <dbReference type="Proteomes" id="UP000475862"/>
    </source>
</evidence>
<dbReference type="AlphaFoldDB" id="A0A6G0STL3"/>
<dbReference type="EMBL" id="VYZN01002890">
    <property type="protein sequence ID" value="KAE9521435.1"/>
    <property type="molecule type" value="Genomic_DNA"/>
</dbReference>
<dbReference type="Proteomes" id="UP000475862">
    <property type="component" value="Unassembled WGS sequence"/>
</dbReference>
<sequence>MVFENQCFFPGTAEKKKFEGENLSENFTITAVWYSGEKKSLSGKIPLKILQSPQSKVRRTYKCIGTIVLTCTSKFLIFRLVFKTTKTIPNESTLREGYFDSYYTNTIPKIRDAVNGKKMWVCIDDTIDNVRRNVANVIIGILKPQGVGKTYLVHTEYLDKVNHSTIFQYCLTNLCIFYGQIMLITRTFCYLFRTPRRV</sequence>
<protein>
    <recommendedName>
        <fullName evidence="3">DUF659 domain-containing protein</fullName>
    </recommendedName>
</protein>
<keyword evidence="2" id="KW-1185">Reference proteome</keyword>
<organism evidence="1 2">
    <name type="scientific">Aphis glycines</name>
    <name type="common">Soybean aphid</name>
    <dbReference type="NCBI Taxonomy" id="307491"/>
    <lineage>
        <taxon>Eukaryota</taxon>
        <taxon>Metazoa</taxon>
        <taxon>Ecdysozoa</taxon>
        <taxon>Arthropoda</taxon>
        <taxon>Hexapoda</taxon>
        <taxon>Insecta</taxon>
        <taxon>Pterygota</taxon>
        <taxon>Neoptera</taxon>
        <taxon>Paraneoptera</taxon>
        <taxon>Hemiptera</taxon>
        <taxon>Sternorrhyncha</taxon>
        <taxon>Aphidomorpha</taxon>
        <taxon>Aphidoidea</taxon>
        <taxon>Aphididae</taxon>
        <taxon>Aphidini</taxon>
        <taxon>Aphis</taxon>
        <taxon>Aphis</taxon>
    </lineage>
</organism>
<accession>A0A6G0STL3</accession>
<evidence type="ECO:0008006" key="3">
    <source>
        <dbReference type="Google" id="ProtNLM"/>
    </source>
</evidence>
<gene>
    <name evidence="1" type="ORF">AGLY_018174</name>
</gene>
<reference evidence="1 2" key="1">
    <citation type="submission" date="2019-08" db="EMBL/GenBank/DDBJ databases">
        <title>The genome of the soybean aphid Biotype 1, its phylome, world population structure and adaptation to the North American continent.</title>
        <authorList>
            <person name="Giordano R."/>
            <person name="Donthu R.K."/>
            <person name="Hernandez A.G."/>
            <person name="Wright C.L."/>
            <person name="Zimin A.V."/>
        </authorList>
    </citation>
    <scope>NUCLEOTIDE SEQUENCE [LARGE SCALE GENOMIC DNA]</scope>
    <source>
        <tissue evidence="1">Whole aphids</tissue>
    </source>
</reference>